<dbReference type="SUPFAM" id="SSF56112">
    <property type="entry name" value="Protein kinase-like (PK-like)"/>
    <property type="match status" value="1"/>
</dbReference>
<dbReference type="InterPro" id="IPR000719">
    <property type="entry name" value="Prot_kinase_dom"/>
</dbReference>
<evidence type="ECO:0000256" key="1">
    <source>
        <dbReference type="ARBA" id="ARBA00006529"/>
    </source>
</evidence>
<keyword evidence="6 7" id="KW-0067">ATP-binding</keyword>
<keyword evidence="2 8" id="KW-0723">Serine/threonine-protein kinase</keyword>
<dbReference type="Gene3D" id="1.10.510.10">
    <property type="entry name" value="Transferase(Phosphotransferase) domain 1"/>
    <property type="match status" value="1"/>
</dbReference>
<dbReference type="SMART" id="SM00220">
    <property type="entry name" value="S_TKc"/>
    <property type="match status" value="1"/>
</dbReference>
<dbReference type="Proteomes" id="UP000807469">
    <property type="component" value="Unassembled WGS sequence"/>
</dbReference>
<dbReference type="Pfam" id="PF00069">
    <property type="entry name" value="Pkinase"/>
    <property type="match status" value="1"/>
</dbReference>
<dbReference type="GO" id="GO:0004709">
    <property type="term" value="F:MAP kinase kinase kinase activity"/>
    <property type="evidence" value="ECO:0007669"/>
    <property type="project" value="UniProtKB-ARBA"/>
</dbReference>
<evidence type="ECO:0000256" key="4">
    <source>
        <dbReference type="ARBA" id="ARBA00022741"/>
    </source>
</evidence>
<proteinExistence type="inferred from homology"/>
<feature type="binding site" evidence="7">
    <location>
        <position position="92"/>
    </location>
    <ligand>
        <name>ATP</name>
        <dbReference type="ChEBI" id="CHEBI:30616"/>
    </ligand>
</feature>
<dbReference type="InterPro" id="IPR008271">
    <property type="entry name" value="Ser/Thr_kinase_AS"/>
</dbReference>
<dbReference type="PROSITE" id="PS50011">
    <property type="entry name" value="PROTEIN_KINASE_DOM"/>
    <property type="match status" value="1"/>
</dbReference>
<comment type="caution">
    <text evidence="10">The sequence shown here is derived from an EMBL/GenBank/DDBJ whole genome shotgun (WGS) entry which is preliminary data.</text>
</comment>
<accession>A0A9P5Z7T3</accession>
<evidence type="ECO:0000256" key="5">
    <source>
        <dbReference type="ARBA" id="ARBA00022777"/>
    </source>
</evidence>
<dbReference type="PANTHER" id="PTHR11584:SF369">
    <property type="entry name" value="MITOGEN-ACTIVATED PROTEIN KINASE KINASE KINASE 19-RELATED"/>
    <property type="match status" value="1"/>
</dbReference>
<organism evidence="10 11">
    <name type="scientific">Pholiota conissans</name>
    <dbReference type="NCBI Taxonomy" id="109636"/>
    <lineage>
        <taxon>Eukaryota</taxon>
        <taxon>Fungi</taxon>
        <taxon>Dikarya</taxon>
        <taxon>Basidiomycota</taxon>
        <taxon>Agaricomycotina</taxon>
        <taxon>Agaricomycetes</taxon>
        <taxon>Agaricomycetidae</taxon>
        <taxon>Agaricales</taxon>
        <taxon>Agaricineae</taxon>
        <taxon>Strophariaceae</taxon>
        <taxon>Pholiota</taxon>
    </lineage>
</organism>
<evidence type="ECO:0000256" key="7">
    <source>
        <dbReference type="PROSITE-ProRule" id="PRU10141"/>
    </source>
</evidence>
<comment type="similarity">
    <text evidence="1">Belongs to the protein kinase superfamily. STE Ser/Thr protein kinase family. MAP kinase kinase kinase subfamily.</text>
</comment>
<evidence type="ECO:0000256" key="3">
    <source>
        <dbReference type="ARBA" id="ARBA00022679"/>
    </source>
</evidence>
<keyword evidence="5 10" id="KW-0418">Kinase</keyword>
<dbReference type="OrthoDB" id="266718at2759"/>
<protein>
    <submittedName>
        <fullName evidence="10">Kinase-like protein</fullName>
    </submittedName>
</protein>
<evidence type="ECO:0000256" key="6">
    <source>
        <dbReference type="ARBA" id="ARBA00022840"/>
    </source>
</evidence>
<dbReference type="PROSITE" id="PS00107">
    <property type="entry name" value="PROTEIN_KINASE_ATP"/>
    <property type="match status" value="1"/>
</dbReference>
<evidence type="ECO:0000259" key="9">
    <source>
        <dbReference type="PROSITE" id="PS50011"/>
    </source>
</evidence>
<dbReference type="GO" id="GO:0005524">
    <property type="term" value="F:ATP binding"/>
    <property type="evidence" value="ECO:0007669"/>
    <property type="project" value="UniProtKB-UniRule"/>
</dbReference>
<dbReference type="AlphaFoldDB" id="A0A9P5Z7T3"/>
<keyword evidence="4 7" id="KW-0547">Nucleotide-binding</keyword>
<name>A0A9P5Z7T3_9AGAR</name>
<reference evidence="10" key="1">
    <citation type="submission" date="2020-11" db="EMBL/GenBank/DDBJ databases">
        <authorList>
            <consortium name="DOE Joint Genome Institute"/>
            <person name="Ahrendt S."/>
            <person name="Riley R."/>
            <person name="Andreopoulos W."/>
            <person name="Labutti K."/>
            <person name="Pangilinan J."/>
            <person name="Ruiz-Duenas F.J."/>
            <person name="Barrasa J.M."/>
            <person name="Sanchez-Garcia M."/>
            <person name="Camarero S."/>
            <person name="Miyauchi S."/>
            <person name="Serrano A."/>
            <person name="Linde D."/>
            <person name="Babiker R."/>
            <person name="Drula E."/>
            <person name="Ayuso-Fernandez I."/>
            <person name="Pacheco R."/>
            <person name="Padilla G."/>
            <person name="Ferreira P."/>
            <person name="Barriuso J."/>
            <person name="Kellner H."/>
            <person name="Castanera R."/>
            <person name="Alfaro M."/>
            <person name="Ramirez L."/>
            <person name="Pisabarro A.G."/>
            <person name="Kuo A."/>
            <person name="Tritt A."/>
            <person name="Lipzen A."/>
            <person name="He G."/>
            <person name="Yan M."/>
            <person name="Ng V."/>
            <person name="Cullen D."/>
            <person name="Martin F."/>
            <person name="Rosso M.-N."/>
            <person name="Henrissat B."/>
            <person name="Hibbett D."/>
            <person name="Martinez A.T."/>
            <person name="Grigoriev I.V."/>
        </authorList>
    </citation>
    <scope>NUCLEOTIDE SEQUENCE</scope>
    <source>
        <strain evidence="10">CIRM-BRFM 674</strain>
    </source>
</reference>
<dbReference type="PROSITE" id="PS00108">
    <property type="entry name" value="PROTEIN_KINASE_ST"/>
    <property type="match status" value="1"/>
</dbReference>
<dbReference type="PANTHER" id="PTHR11584">
    <property type="entry name" value="SERINE/THREONINE PROTEIN KINASE"/>
    <property type="match status" value="1"/>
</dbReference>
<keyword evidence="3" id="KW-0808">Transferase</keyword>
<evidence type="ECO:0000313" key="11">
    <source>
        <dbReference type="Proteomes" id="UP000807469"/>
    </source>
</evidence>
<dbReference type="InterPro" id="IPR011009">
    <property type="entry name" value="Kinase-like_dom_sf"/>
</dbReference>
<gene>
    <name evidence="10" type="ORF">BDN70DRAFT_804271</name>
</gene>
<evidence type="ECO:0000313" key="10">
    <source>
        <dbReference type="EMBL" id="KAF9481021.1"/>
    </source>
</evidence>
<feature type="non-terminal residue" evidence="10">
    <location>
        <position position="338"/>
    </location>
</feature>
<keyword evidence="11" id="KW-1185">Reference proteome</keyword>
<dbReference type="EMBL" id="MU155185">
    <property type="protein sequence ID" value="KAF9481021.1"/>
    <property type="molecule type" value="Genomic_DNA"/>
</dbReference>
<evidence type="ECO:0000256" key="2">
    <source>
        <dbReference type="ARBA" id="ARBA00022527"/>
    </source>
</evidence>
<feature type="domain" description="Protein kinase" evidence="9">
    <location>
        <begin position="63"/>
        <end position="327"/>
    </location>
</feature>
<dbReference type="FunFam" id="3.30.200.20:FF:000387">
    <property type="entry name" value="Serine/threonine-protein kinase STE11"/>
    <property type="match status" value="1"/>
</dbReference>
<evidence type="ECO:0000256" key="8">
    <source>
        <dbReference type="RuleBase" id="RU000304"/>
    </source>
</evidence>
<dbReference type="InterPro" id="IPR017441">
    <property type="entry name" value="Protein_kinase_ATP_BS"/>
</dbReference>
<sequence>MPVPVLLHFVIQSQITSLEPLKQHKSNRIQARESRPKASIISPILTDKVVISIYSHFSVTFHWIKGELIGRGSHGRVYLGFNATNGEIIAVKQVEVPTTADDRRKAALKDFVQRLREERKTLRDLYHPNIVQYLGYEENPETVNIFLEYVSGGTINGCLLEHGPFKEDVTKSFTTQILKGLSYLHSKDIIHRDLKSDNILIDPDGICKISDFGISKKLEKPRTHTFQGTYNWMAPEIFSDDIKQVGYDEKVDIWSVGCIVLEMWTGNKPWNDEHVLKIMNMLAKKRSPPIPTGLNLTILANEFKKECFQVDPAQRPPASLLVTHPYLTLPIGWTYPGM</sequence>